<feature type="region of interest" description="Disordered" evidence="7">
    <location>
        <begin position="2053"/>
        <end position="2088"/>
    </location>
</feature>
<name>A0A0X3P3U1_SCHSO</name>
<dbReference type="Pfam" id="PF01421">
    <property type="entry name" value="Reprolysin"/>
    <property type="match status" value="1"/>
</dbReference>
<evidence type="ECO:0000256" key="3">
    <source>
        <dbReference type="ARBA" id="ARBA00022989"/>
    </source>
</evidence>
<feature type="compositionally biased region" description="Basic residues" evidence="7">
    <location>
        <begin position="1136"/>
        <end position="1146"/>
    </location>
</feature>
<feature type="region of interest" description="Disordered" evidence="7">
    <location>
        <begin position="1125"/>
        <end position="1204"/>
    </location>
</feature>
<evidence type="ECO:0000256" key="6">
    <source>
        <dbReference type="PROSITE-ProRule" id="PRU00276"/>
    </source>
</evidence>
<feature type="compositionally biased region" description="Low complexity" evidence="7">
    <location>
        <begin position="724"/>
        <end position="740"/>
    </location>
</feature>
<dbReference type="PROSITE" id="PS50214">
    <property type="entry name" value="DISINTEGRIN_2"/>
    <property type="match status" value="1"/>
</dbReference>
<comment type="subcellular location">
    <subcellularLocation>
        <location evidence="1">Membrane</location>
        <topology evidence="1">Single-pass membrane protein</topology>
    </subcellularLocation>
</comment>
<accession>A0A0X3P3U1</accession>
<feature type="compositionally biased region" description="Low complexity" evidence="7">
    <location>
        <begin position="1533"/>
        <end position="1552"/>
    </location>
</feature>
<evidence type="ECO:0000256" key="2">
    <source>
        <dbReference type="ARBA" id="ARBA00022692"/>
    </source>
</evidence>
<dbReference type="SMART" id="SM00050">
    <property type="entry name" value="DISIN"/>
    <property type="match status" value="1"/>
</dbReference>
<keyword evidence="3" id="KW-1133">Transmembrane helix</keyword>
<keyword evidence="4" id="KW-0472">Membrane</keyword>
<keyword evidence="10" id="KW-0401">Integrin</keyword>
<feature type="compositionally biased region" description="Basic residues" evidence="7">
    <location>
        <begin position="1473"/>
        <end position="1490"/>
    </location>
</feature>
<dbReference type="InterPro" id="IPR001590">
    <property type="entry name" value="Peptidase_M12B"/>
</dbReference>
<dbReference type="SMART" id="SM00608">
    <property type="entry name" value="ACR"/>
    <property type="match status" value="1"/>
</dbReference>
<feature type="domain" description="Disintegrin" evidence="8">
    <location>
        <begin position="604"/>
        <end position="714"/>
    </location>
</feature>
<feature type="domain" description="Peptidase M12B" evidence="9">
    <location>
        <begin position="323"/>
        <end position="607"/>
    </location>
</feature>
<dbReference type="InterPro" id="IPR006586">
    <property type="entry name" value="ADAM_Cys-rich"/>
</dbReference>
<evidence type="ECO:0000256" key="5">
    <source>
        <dbReference type="PROSITE-ProRule" id="PRU00068"/>
    </source>
</evidence>
<dbReference type="PROSITE" id="PS00022">
    <property type="entry name" value="EGF_1"/>
    <property type="match status" value="1"/>
</dbReference>
<dbReference type="Pfam" id="PF23106">
    <property type="entry name" value="EGF_Teneurin"/>
    <property type="match status" value="1"/>
</dbReference>
<dbReference type="Pfam" id="PF08516">
    <property type="entry name" value="ADAM_CR"/>
    <property type="match status" value="1"/>
</dbReference>
<dbReference type="Gene3D" id="3.40.390.10">
    <property type="entry name" value="Collagenase (Catalytic Domain)"/>
    <property type="match status" value="1"/>
</dbReference>
<feature type="compositionally biased region" description="Polar residues" evidence="7">
    <location>
        <begin position="1961"/>
        <end position="1971"/>
    </location>
</feature>
<dbReference type="PANTHER" id="PTHR11905">
    <property type="entry name" value="ADAM A DISINTEGRIN AND METALLOPROTEASE DOMAIN"/>
    <property type="match status" value="1"/>
</dbReference>
<feature type="region of interest" description="Disordered" evidence="7">
    <location>
        <begin position="1442"/>
        <end position="1494"/>
    </location>
</feature>
<gene>
    <name evidence="10" type="primary">ADA15</name>
    <name evidence="10" type="ORF">TR120414</name>
</gene>
<dbReference type="Gene3D" id="4.10.70.10">
    <property type="entry name" value="Disintegrin domain"/>
    <property type="match status" value="1"/>
</dbReference>
<proteinExistence type="predicted"/>
<evidence type="ECO:0000256" key="4">
    <source>
        <dbReference type="ARBA" id="ARBA00023136"/>
    </source>
</evidence>
<feature type="region of interest" description="Disordered" evidence="7">
    <location>
        <begin position="1848"/>
        <end position="1880"/>
    </location>
</feature>
<dbReference type="SUPFAM" id="SSF55486">
    <property type="entry name" value="Metalloproteases ('zincins'), catalytic domain"/>
    <property type="match status" value="1"/>
</dbReference>
<feature type="compositionally biased region" description="Low complexity" evidence="7">
    <location>
        <begin position="1663"/>
        <end position="1681"/>
    </location>
</feature>
<keyword evidence="5" id="KW-1015">Disulfide bond</keyword>
<evidence type="ECO:0000313" key="10">
    <source>
        <dbReference type="EMBL" id="JAP41836.1"/>
    </source>
</evidence>
<dbReference type="GO" id="GO:0007229">
    <property type="term" value="P:integrin-mediated signaling pathway"/>
    <property type="evidence" value="ECO:0007669"/>
    <property type="project" value="UniProtKB-KW"/>
</dbReference>
<feature type="non-terminal residue" evidence="10">
    <location>
        <position position="1"/>
    </location>
</feature>
<dbReference type="GO" id="GO:0004222">
    <property type="term" value="F:metalloendopeptidase activity"/>
    <property type="evidence" value="ECO:0007669"/>
    <property type="project" value="InterPro"/>
</dbReference>
<organism evidence="10">
    <name type="scientific">Schistocephalus solidus</name>
    <name type="common">Tapeworm</name>
    <dbReference type="NCBI Taxonomy" id="70667"/>
    <lineage>
        <taxon>Eukaryota</taxon>
        <taxon>Metazoa</taxon>
        <taxon>Spiralia</taxon>
        <taxon>Lophotrochozoa</taxon>
        <taxon>Platyhelminthes</taxon>
        <taxon>Cestoda</taxon>
        <taxon>Eucestoda</taxon>
        <taxon>Diphyllobothriidea</taxon>
        <taxon>Diphyllobothriidae</taxon>
        <taxon>Schistocephalus</taxon>
    </lineage>
</organism>
<feature type="region of interest" description="Disordered" evidence="7">
    <location>
        <begin position="1533"/>
        <end position="1708"/>
    </location>
</feature>
<keyword evidence="2" id="KW-0812">Transmembrane</keyword>
<evidence type="ECO:0000256" key="1">
    <source>
        <dbReference type="ARBA" id="ARBA00004167"/>
    </source>
</evidence>
<dbReference type="InterPro" id="IPR036436">
    <property type="entry name" value="Disintegrin_dom_sf"/>
</dbReference>
<dbReference type="InterPro" id="IPR024079">
    <property type="entry name" value="MetalloPept_cat_dom_sf"/>
</dbReference>
<dbReference type="EMBL" id="GEEE01021389">
    <property type="protein sequence ID" value="JAP41836.1"/>
    <property type="molecule type" value="Transcribed_RNA"/>
</dbReference>
<dbReference type="Pfam" id="PF00200">
    <property type="entry name" value="Disintegrin"/>
    <property type="match status" value="1"/>
</dbReference>
<feature type="compositionally biased region" description="Polar residues" evidence="7">
    <location>
        <begin position="2070"/>
        <end position="2080"/>
    </location>
</feature>
<feature type="disulfide bond" evidence="5">
    <location>
        <begin position="686"/>
        <end position="706"/>
    </location>
</feature>
<evidence type="ECO:0000259" key="8">
    <source>
        <dbReference type="PROSITE" id="PS50214"/>
    </source>
</evidence>
<protein>
    <submittedName>
        <fullName evidence="10">Disintegrin and metalloproteinase domain-containing protein 15</fullName>
    </submittedName>
</protein>
<feature type="region of interest" description="Disordered" evidence="7">
    <location>
        <begin position="1950"/>
        <end position="1974"/>
    </location>
</feature>
<dbReference type="PANTHER" id="PTHR11905:SF248">
    <property type="entry name" value="DISINTEGRIN AND METALLOPROTEINASE DOMAIN-CONTAINING PROTEIN UNC-71"/>
    <property type="match status" value="1"/>
</dbReference>
<reference evidence="10" key="1">
    <citation type="submission" date="2016-01" db="EMBL/GenBank/DDBJ databases">
        <title>Reference transcriptome for the parasite Schistocephalus solidus: insights into the molecular evolution of parasitism.</title>
        <authorList>
            <person name="Hebert F.O."/>
            <person name="Grambauer S."/>
            <person name="Barber I."/>
            <person name="Landry C.R."/>
            <person name="Aubin-Horth N."/>
        </authorList>
    </citation>
    <scope>NUCLEOTIDE SEQUENCE</scope>
</reference>
<sequence>EKVTEFLKALVRLGQVNWLLDQLAPGCLSYSADRSTGADLIRSTLPLMFEFKINILLLGLLLLCSFCDSLSREHRGRVLNKLTPQQLAPPEAYAGCECWIFPQCIKNCTSNSRLVSQLTTLTNVLSALSRPFVITYPQKVGKRGPKYGTSTAGKRSSYLPSAQFRLLLPQMPVVTLKLRKASLFGSEDDYSTLFYRKRENGVTFEVESNKVEDCFYVGEVADANDIADNSSHATVATCTGLKGAVMVKDTTYLILPLHCTDCNPLLVPHAVFPYVPSENIRKPSVRTFWRPVNLMSMLPTQAQPPPPSSLQTGLEDDQEVEIDTIWLDFIVEEGILRFFEGNMDLTVRHVASLVSLANMHFRQLPLRLHLLRTQVWNLGNRIRLSANIKETLNNLQLYVTTGGASMVVEEEEATTAPSGRSQRSLAGARESVTHLVKSPSLSSSLSRPTRDLTDVNKSTVPRSISPLAAAAASAADMDPGFEGERFQQSRPVDSRRDVVVLLTTTNFDEGAGSMAIPASICTPRATAVLKENTSNPELDTARVLSRAIAEILGIHSFPCPSMYKCVDQEAFSAGDLSRLRLALLSGMSSCLRPSASTERQTLRQDTCGNGVVDRGEECDPQHGVNLLSPRDAAAAAAATANGSTPASLSASGGCCDPRTCLASIDAVCVDGACCRGCQLVPRGRLCRPNRDQCDLPEFCSGTEPHCPSDLYLENGMPCRAKPRGSAAADGSAEGSEAASGEQEEEEEEETALCYEGRCPTRSSQCRNLWGPLSQVSDKYCFETLNKNIESACGPSTKCKPENAMCGLLHCRGGQSLPLPREARSAQVFNVRTHRSMQPIECKYLQSVSKFSYVPEGASCDVDHFCFRNRCVKPGLSVHSKCPVGPFSVSSHTNPDGTQAFIHPAVRYNLPTGTANVTCSGRGVCTNAAFCLCASNWHGPACSERLPTGASTQTAPENKSAGVASSGLSFGFVYPEEDIVNLIWMYLQAYDQAPVRTAEHPSVNRMYLISILGGVACSAFLGLGACIICYRCRGLKSEFLFGNLKRRKARNLELDVQAKHPGGGVSKDRGEAVCLCNRNSRPVGSMDDMDLGPCSAHPLDPYSGYSGSAGGNCGDSGSKGARRCANCKSGKCSSAHRSCRRSRHRSRDYKGTSSSVSSGKSGRRRRRHAASSGDSLHSQSHDGAESGPELGRSDGNEESCEPEEKSYAERIIKFGSMPSYREDKIKQRENECLMDGTSPTINTGSSASAILGSPTAGDFLASSASSNKHHTLVDLSSPVSGGMLDATVAAATSPLHNSLTSAIPAWSTGGFASPSMPLVLCKTGAVLTSSVPTSGFLVHSSSPGVTFATTATGLASVSATGTHSLGVSTYPWFMSAEAPTMSVSPIAAPAFTGIPTVDTAVTTANKATSALGTVSEQTTKSVMTHSAISADESETQTTVILDPSWRQPEKGILKNKHEGGGLMDTEAGRSSRDSKKRHRHNHRSHHHRRHGDRSCDVKVAEAEEGSDSDSVCSCCDATAASSFGDASSCSSLSSQSKCQSSDYSSSTSSSTFSMNQAGSQESPRNEHRRRNSDSSSVSTCSTALEAGGQTPTSGNGIGRMRHKSDGGQRKHRHHKSHCKRHRRCGRHHRGHHSDTGESNTTSSSSKRQLNASSSSNFGDTPETSSSSASAGLHSSAASSCASGRNWSSGGSGVNHRRRKCHRRKVADSISDAETVDSIMQHRVPTILCNAGQQTDEMSILRAAGVICTPHPIAHHDTVREVHEEEEEAIGRNTTAATEAQESEWEEVECTGSDCEECRRESSKPPPAPPTRDDLTNSSLGAVVGVGTSAFSMTAVTTCCPPPPLTFSSRLSPGSGVKSTSSASRSARSALVPPTPSAAGLVSSGPTCLPTVFAHYNASTEQPNRPLPQSSVCGVNSNYYCAAQVCSHQQHTDAEVEKADCMDTYYQPPLEDEDSGFDGKGGYSQSFTLSHHPNFNEEDDGLISRVVGGQQLGLPNTMPQGAYLLKDSDGLRRKNSNPNYATQITYPESDSDFSVSAFNHEKSTQQPQQQALFDCPTEWPTKPTNPGLPASSHFQPHNNSANGILRAEDGNSCNEWQSNDGTCAESDASSLPDASCDLVQLAQLTQASRTNPNLSDLARQQHQIRLATATGTKPTEAGLAFQPFHLQPPSFGFNNQKTQP</sequence>
<dbReference type="InterPro" id="IPR000742">
    <property type="entry name" value="EGF"/>
</dbReference>
<feature type="region of interest" description="Disordered" evidence="7">
    <location>
        <begin position="722"/>
        <end position="746"/>
    </location>
</feature>
<feature type="region of interest" description="Disordered" evidence="7">
    <location>
        <begin position="1765"/>
        <end position="1817"/>
    </location>
</feature>
<evidence type="ECO:0000256" key="7">
    <source>
        <dbReference type="SAM" id="MobiDB-lite"/>
    </source>
</evidence>
<feature type="compositionally biased region" description="Polar residues" evidence="7">
    <location>
        <begin position="1635"/>
        <end position="1662"/>
    </location>
</feature>
<dbReference type="PROSITE" id="PS50215">
    <property type="entry name" value="ADAM_MEPRO"/>
    <property type="match status" value="1"/>
</dbReference>
<dbReference type="GO" id="GO:0016020">
    <property type="term" value="C:membrane"/>
    <property type="evidence" value="ECO:0007669"/>
    <property type="project" value="UniProtKB-SubCell"/>
</dbReference>
<feature type="compositionally biased region" description="Basic residues" evidence="7">
    <location>
        <begin position="1693"/>
        <end position="1703"/>
    </location>
</feature>
<comment type="caution">
    <text evidence="6">Lacks conserved residue(s) required for the propagation of feature annotation.</text>
</comment>
<feature type="compositionally biased region" description="Basic and acidic residues" evidence="7">
    <location>
        <begin position="1446"/>
        <end position="1458"/>
    </location>
</feature>
<evidence type="ECO:0000259" key="9">
    <source>
        <dbReference type="PROSITE" id="PS50215"/>
    </source>
</evidence>
<feature type="compositionally biased region" description="Basic residues" evidence="7">
    <location>
        <begin position="1608"/>
        <end position="1630"/>
    </location>
</feature>
<feature type="region of interest" description="Disordered" evidence="7">
    <location>
        <begin position="434"/>
        <end position="457"/>
    </location>
</feature>
<dbReference type="GO" id="GO:0006508">
    <property type="term" value="P:proteolysis"/>
    <property type="evidence" value="ECO:0007669"/>
    <property type="project" value="InterPro"/>
</dbReference>
<dbReference type="InterPro" id="IPR001762">
    <property type="entry name" value="Disintegrin_dom"/>
</dbReference>
<dbReference type="SUPFAM" id="SSF57552">
    <property type="entry name" value="Blood coagulation inhibitor (disintegrin)"/>
    <property type="match status" value="1"/>
</dbReference>
<feature type="compositionally biased region" description="Low complexity" evidence="7">
    <location>
        <begin position="1150"/>
        <end position="1159"/>
    </location>
</feature>
<feature type="compositionally biased region" description="Low complexity" evidence="7">
    <location>
        <begin position="1849"/>
        <end position="1870"/>
    </location>
</feature>